<name>A0A0W0FER8_MONRR</name>
<dbReference type="Proteomes" id="UP000054988">
    <property type="component" value="Unassembled WGS sequence"/>
</dbReference>
<proteinExistence type="predicted"/>
<gene>
    <name evidence="1" type="ORF">WG66_12635</name>
</gene>
<sequence length="325" mass="36787">MTLTIHEHIEESMDSQQAVQQASSHPFVKKRIRDRTFMSLQSFGASQYGPVLLGKLQPDFHVTRSSPESTLHPPYPRLLAAKHCVKSLHEFLHITRSYAPIRREAYRPSSLLQDIPIHVAALTRADLLRRVLSDWTYANTSSLAKDQSETRLRLVEPILDAFGTLLVPSALEDGIRAMNGLGYGNEIEIGRSIRDDLVQRLNGSQASPVVAALYDRRTVDCYIQWAMRVIESASRGSQIRGLEVARLVDEFQALLVSIHSQYYHPQSIVISLGFVSCSLVLLERALQGEGDWGVFGWWMKEKDGFHCDVMDKLRNDQMWTSKAKL</sequence>
<reference evidence="1 2" key="1">
    <citation type="submission" date="2015-12" db="EMBL/GenBank/DDBJ databases">
        <title>Draft genome sequence of Moniliophthora roreri, the causal agent of frosty pod rot of cacao.</title>
        <authorList>
            <person name="Aime M.C."/>
            <person name="Diaz-Valderrama J.R."/>
            <person name="Kijpornyongpan T."/>
            <person name="Phillips-Mora W."/>
        </authorList>
    </citation>
    <scope>NUCLEOTIDE SEQUENCE [LARGE SCALE GENOMIC DNA]</scope>
    <source>
        <strain evidence="1 2">MCA 2952</strain>
    </source>
</reference>
<protein>
    <submittedName>
        <fullName evidence="1">Uncharacterized protein</fullName>
    </submittedName>
</protein>
<evidence type="ECO:0000313" key="2">
    <source>
        <dbReference type="Proteomes" id="UP000054988"/>
    </source>
</evidence>
<accession>A0A0W0FER8</accession>
<dbReference type="AlphaFoldDB" id="A0A0W0FER8"/>
<dbReference type="EMBL" id="LATX01002036">
    <property type="protein sequence ID" value="KTB34787.1"/>
    <property type="molecule type" value="Genomic_DNA"/>
</dbReference>
<evidence type="ECO:0000313" key="1">
    <source>
        <dbReference type="EMBL" id="KTB34787.1"/>
    </source>
</evidence>
<organism evidence="1 2">
    <name type="scientific">Moniliophthora roreri</name>
    <name type="common">Frosty pod rot fungus</name>
    <name type="synonym">Monilia roreri</name>
    <dbReference type="NCBI Taxonomy" id="221103"/>
    <lineage>
        <taxon>Eukaryota</taxon>
        <taxon>Fungi</taxon>
        <taxon>Dikarya</taxon>
        <taxon>Basidiomycota</taxon>
        <taxon>Agaricomycotina</taxon>
        <taxon>Agaricomycetes</taxon>
        <taxon>Agaricomycetidae</taxon>
        <taxon>Agaricales</taxon>
        <taxon>Marasmiineae</taxon>
        <taxon>Marasmiaceae</taxon>
        <taxon>Moniliophthora</taxon>
    </lineage>
</organism>
<comment type="caution">
    <text evidence="1">The sequence shown here is derived from an EMBL/GenBank/DDBJ whole genome shotgun (WGS) entry which is preliminary data.</text>
</comment>